<keyword evidence="12" id="KW-1185">Reference proteome</keyword>
<dbReference type="PANTHER" id="PTHR43289:SF6">
    <property type="entry name" value="SERINE_THREONINE-PROTEIN KINASE NEKL-3"/>
    <property type="match status" value="1"/>
</dbReference>
<dbReference type="InterPro" id="IPR000719">
    <property type="entry name" value="Prot_kinase_dom"/>
</dbReference>
<dbReference type="Gene3D" id="1.10.510.10">
    <property type="entry name" value="Transferase(Phosphotransferase) domain 1"/>
    <property type="match status" value="2"/>
</dbReference>
<evidence type="ECO:0000256" key="6">
    <source>
        <dbReference type="ARBA" id="ARBA00022840"/>
    </source>
</evidence>
<dbReference type="SMART" id="SM00220">
    <property type="entry name" value="S_TKc"/>
    <property type="match status" value="1"/>
</dbReference>
<dbReference type="Proteomes" id="UP000307087">
    <property type="component" value="Unassembled WGS sequence"/>
</dbReference>
<dbReference type="OrthoDB" id="9795390at2"/>
<feature type="transmembrane region" description="Helical" evidence="9">
    <location>
        <begin position="686"/>
        <end position="708"/>
    </location>
</feature>
<dbReference type="RefSeq" id="WP_136563823.1">
    <property type="nucleotide sequence ID" value="NZ_STGW01000012.1"/>
</dbReference>
<dbReference type="Pfam" id="PF00069">
    <property type="entry name" value="Pkinase"/>
    <property type="match status" value="1"/>
</dbReference>
<keyword evidence="9" id="KW-1133">Transmembrane helix</keyword>
<dbReference type="SUPFAM" id="SSF56112">
    <property type="entry name" value="Protein kinase-like (PK-like)"/>
    <property type="match status" value="2"/>
</dbReference>
<dbReference type="InterPro" id="IPR008984">
    <property type="entry name" value="SMAD_FHA_dom_sf"/>
</dbReference>
<evidence type="ECO:0000256" key="2">
    <source>
        <dbReference type="ARBA" id="ARBA00022527"/>
    </source>
</evidence>
<evidence type="ECO:0000256" key="9">
    <source>
        <dbReference type="SAM" id="Phobius"/>
    </source>
</evidence>
<name>A0A4S8N2F1_9ACTN</name>
<dbReference type="InterPro" id="IPR017441">
    <property type="entry name" value="Protein_kinase_ATP_BS"/>
</dbReference>
<dbReference type="GO" id="GO:0004674">
    <property type="term" value="F:protein serine/threonine kinase activity"/>
    <property type="evidence" value="ECO:0007669"/>
    <property type="project" value="UniProtKB-KW"/>
</dbReference>
<keyword evidence="2" id="KW-0723">Serine/threonine-protein kinase</keyword>
<feature type="transmembrane region" description="Helical" evidence="9">
    <location>
        <begin position="720"/>
        <end position="740"/>
    </location>
</feature>
<evidence type="ECO:0000313" key="11">
    <source>
        <dbReference type="EMBL" id="THV09945.1"/>
    </source>
</evidence>
<dbReference type="Gene3D" id="2.60.200.20">
    <property type="match status" value="1"/>
</dbReference>
<evidence type="ECO:0000256" key="7">
    <source>
        <dbReference type="PROSITE-ProRule" id="PRU10141"/>
    </source>
</evidence>
<organism evidence="11 12">
    <name type="scientific">Nocardioides caeni</name>
    <dbReference type="NCBI Taxonomy" id="574700"/>
    <lineage>
        <taxon>Bacteria</taxon>
        <taxon>Bacillati</taxon>
        <taxon>Actinomycetota</taxon>
        <taxon>Actinomycetes</taxon>
        <taxon>Propionibacteriales</taxon>
        <taxon>Nocardioidaceae</taxon>
        <taxon>Nocardioides</taxon>
    </lineage>
</organism>
<feature type="transmembrane region" description="Helical" evidence="9">
    <location>
        <begin position="811"/>
        <end position="831"/>
    </location>
</feature>
<sequence length="982" mass="101276">MDAAATTDLGIAGYADAVRLGAGAFGSVYRARELSFNRDVAVKVFRPLADEVDFDSFRRECLAIGSLTECREIVTVFNAGRTERGEPFIVMEYAAGGVLSDRLRRTGPLHEGEARELLRAMATALDAAHRAGVLHRDVKPSNILLSRDGAPLLADFGVARLVDGSTTTIPGAKGTIIYMAPELFHEADASAATDVYSLGVTIYEAVAGVAPFAGPSGSSIPALIRRIVDGEPIDTSTLPVSPGFAAVLGRAVDRDPTTRYRTAQELLDALTALGLSERGAASSGPPTTTAGRWHRGFAALPLGGQHQPPPPGAWPTASDHVAAIQQTPTPLTAWPDFAAARVSRHPTWGTPLSATGQNAVVFELDHPEGALALRFFTRSPGHAAQRYDLLARHLASHPSSYLPPGRWIDGALTVDGARRPGVLMPWVDGVPLDAAVDDLLEAGDLAGLTALADGFDAMVAELVAIGLAHGDLQCGNILVDGNTLLLVDLDGTYAPTMSPELAPAEVGHPYFQHPARAREHWGPGVDAFSIAVIRLSLRALAQDASLWRFHNAENLVFTDADFAPGAATEVWAAVERIPDPRVRELAAGLRTACGRPLPVGAPAATQVVATSPTPPPLAVPPTALPPVSEQPSTLRGAPEPAASGSGVQWWADDSRGPSGTSPQPVPVPPAETAGARSFLNVFGLNGLVIGALGGLVAGLLACVVFVALADALPVEAGPPVFMILVGGLLGGIIGAAPDLTQKAWGRAAVRGPSGALLGALGALIGLGVFQTTLPSPLPATPPTSMILAPWLMVGMAVGLALGIVRTSARTIAAGLLGGASGGLIGGFLHLATEPRWARGEDWTDSGGGSLVLHIDASDSATVIAVVVACTLVGMAIGGFERIARSAWVKVLEGPLRGRDVTVDRGRLVIGSAGSAGLRVTGPGIVPNHVEIRIQGGAAVASGTGAFTVDGRPVRAGQSIPIANGTVLAVGGTFVRFRWRSGR</sequence>
<feature type="domain" description="Protein kinase" evidence="10">
    <location>
        <begin position="14"/>
        <end position="271"/>
    </location>
</feature>
<protein>
    <recommendedName>
        <fullName evidence="1">non-specific serine/threonine protein kinase</fullName>
        <ecNumber evidence="1">2.7.11.1</ecNumber>
    </recommendedName>
</protein>
<evidence type="ECO:0000256" key="1">
    <source>
        <dbReference type="ARBA" id="ARBA00012513"/>
    </source>
</evidence>
<accession>A0A4S8N2F1</accession>
<evidence type="ECO:0000256" key="3">
    <source>
        <dbReference type="ARBA" id="ARBA00022679"/>
    </source>
</evidence>
<dbReference type="CDD" id="cd00060">
    <property type="entry name" value="FHA"/>
    <property type="match status" value="1"/>
</dbReference>
<dbReference type="InterPro" id="IPR008271">
    <property type="entry name" value="Ser/Thr_kinase_AS"/>
</dbReference>
<feature type="transmembrane region" description="Helical" evidence="9">
    <location>
        <begin position="860"/>
        <end position="879"/>
    </location>
</feature>
<dbReference type="InterPro" id="IPR011009">
    <property type="entry name" value="Kinase-like_dom_sf"/>
</dbReference>
<keyword evidence="6 7" id="KW-0067">ATP-binding</keyword>
<keyword evidence="5" id="KW-0418">Kinase</keyword>
<keyword evidence="9" id="KW-0812">Transmembrane</keyword>
<keyword evidence="9" id="KW-0472">Membrane</keyword>
<evidence type="ECO:0000259" key="10">
    <source>
        <dbReference type="PROSITE" id="PS50011"/>
    </source>
</evidence>
<feature type="transmembrane region" description="Helical" evidence="9">
    <location>
        <begin position="752"/>
        <end position="773"/>
    </location>
</feature>
<evidence type="ECO:0000256" key="8">
    <source>
        <dbReference type="SAM" id="MobiDB-lite"/>
    </source>
</evidence>
<comment type="caution">
    <text evidence="11">The sequence shown here is derived from an EMBL/GenBank/DDBJ whole genome shotgun (WGS) entry which is preliminary data.</text>
</comment>
<dbReference type="EC" id="2.7.11.1" evidence="1"/>
<evidence type="ECO:0000256" key="5">
    <source>
        <dbReference type="ARBA" id="ARBA00022777"/>
    </source>
</evidence>
<dbReference type="PROSITE" id="PS50011">
    <property type="entry name" value="PROTEIN_KINASE_DOM"/>
    <property type="match status" value="1"/>
</dbReference>
<dbReference type="PROSITE" id="PS00107">
    <property type="entry name" value="PROTEIN_KINASE_ATP"/>
    <property type="match status" value="1"/>
</dbReference>
<dbReference type="EMBL" id="STGW01000012">
    <property type="protein sequence ID" value="THV09945.1"/>
    <property type="molecule type" value="Genomic_DNA"/>
</dbReference>
<dbReference type="AlphaFoldDB" id="A0A4S8N2F1"/>
<gene>
    <name evidence="11" type="ORF">E9934_15640</name>
</gene>
<feature type="binding site" evidence="7">
    <location>
        <position position="43"/>
    </location>
    <ligand>
        <name>ATP</name>
        <dbReference type="ChEBI" id="CHEBI:30616"/>
    </ligand>
</feature>
<feature type="region of interest" description="Disordered" evidence="8">
    <location>
        <begin position="299"/>
        <end position="318"/>
    </location>
</feature>
<feature type="transmembrane region" description="Helical" evidence="9">
    <location>
        <begin position="785"/>
        <end position="804"/>
    </location>
</feature>
<evidence type="ECO:0000256" key="4">
    <source>
        <dbReference type="ARBA" id="ARBA00022741"/>
    </source>
</evidence>
<keyword evidence="4 7" id="KW-0547">Nucleotide-binding</keyword>
<dbReference type="GO" id="GO:0005524">
    <property type="term" value="F:ATP binding"/>
    <property type="evidence" value="ECO:0007669"/>
    <property type="project" value="UniProtKB-UniRule"/>
</dbReference>
<reference evidence="11 12" key="1">
    <citation type="journal article" date="2009" name="Int. J. Syst. Evol. Microbiol.">
        <title>Nocardioides caeni sp. nov., isolated from wastewater.</title>
        <authorList>
            <person name="Yoon J.H."/>
            <person name="Kang S.J."/>
            <person name="Park S."/>
            <person name="Kim W."/>
            <person name="Oh T.K."/>
        </authorList>
    </citation>
    <scope>NUCLEOTIDE SEQUENCE [LARGE SCALE GENOMIC DNA]</scope>
    <source>
        <strain evidence="11 12">DSM 23134</strain>
    </source>
</reference>
<dbReference type="CDD" id="cd14014">
    <property type="entry name" value="STKc_PknB_like"/>
    <property type="match status" value="1"/>
</dbReference>
<dbReference type="PANTHER" id="PTHR43289">
    <property type="entry name" value="MITOGEN-ACTIVATED PROTEIN KINASE KINASE KINASE 20-RELATED"/>
    <property type="match status" value="1"/>
</dbReference>
<dbReference type="SUPFAM" id="SSF49879">
    <property type="entry name" value="SMAD/FHA domain"/>
    <property type="match status" value="1"/>
</dbReference>
<evidence type="ECO:0000313" key="12">
    <source>
        <dbReference type="Proteomes" id="UP000307087"/>
    </source>
</evidence>
<keyword evidence="3" id="KW-0808">Transferase</keyword>
<feature type="region of interest" description="Disordered" evidence="8">
    <location>
        <begin position="607"/>
        <end position="669"/>
    </location>
</feature>
<feature type="compositionally biased region" description="Pro residues" evidence="8">
    <location>
        <begin position="612"/>
        <end position="624"/>
    </location>
</feature>
<dbReference type="PROSITE" id="PS00108">
    <property type="entry name" value="PROTEIN_KINASE_ST"/>
    <property type="match status" value="1"/>
</dbReference>
<proteinExistence type="predicted"/>